<keyword evidence="3 6" id="KW-1133">Transmembrane helix</keyword>
<evidence type="ECO:0000256" key="6">
    <source>
        <dbReference type="SAM" id="Phobius"/>
    </source>
</evidence>
<name>A0ABN2KP02_9MICC</name>
<dbReference type="InterPro" id="IPR003807">
    <property type="entry name" value="DUF202"/>
</dbReference>
<protein>
    <recommendedName>
        <fullName evidence="7">DUF202 domain-containing protein</fullName>
    </recommendedName>
</protein>
<dbReference type="Pfam" id="PF02656">
    <property type="entry name" value="DUF202"/>
    <property type="match status" value="1"/>
</dbReference>
<evidence type="ECO:0000259" key="7">
    <source>
        <dbReference type="Pfam" id="PF02656"/>
    </source>
</evidence>
<comment type="caution">
    <text evidence="8">The sequence shown here is derived from an EMBL/GenBank/DDBJ whole genome shotgun (WGS) entry which is preliminary data.</text>
</comment>
<evidence type="ECO:0000256" key="4">
    <source>
        <dbReference type="ARBA" id="ARBA00023136"/>
    </source>
</evidence>
<feature type="transmembrane region" description="Helical" evidence="6">
    <location>
        <begin position="27"/>
        <end position="46"/>
    </location>
</feature>
<dbReference type="EMBL" id="BAAAOA010000020">
    <property type="protein sequence ID" value="GAA1761359.1"/>
    <property type="molecule type" value="Genomic_DNA"/>
</dbReference>
<sequence>MARPEQDRNTSAAHEDPGLQPERTTLAWGRTVLALITAAAICLRWIADHGVFVLTLFALAVATGAAICLSQRARYARSCRGITDETVAADAAGVLGLATATAVLGLLGLYVVVILT</sequence>
<reference evidence="8 9" key="1">
    <citation type="journal article" date="2019" name="Int. J. Syst. Evol. Microbiol.">
        <title>The Global Catalogue of Microorganisms (GCM) 10K type strain sequencing project: providing services to taxonomists for standard genome sequencing and annotation.</title>
        <authorList>
            <consortium name="The Broad Institute Genomics Platform"/>
            <consortium name="The Broad Institute Genome Sequencing Center for Infectious Disease"/>
            <person name="Wu L."/>
            <person name="Ma J."/>
        </authorList>
    </citation>
    <scope>NUCLEOTIDE SEQUENCE [LARGE SCALE GENOMIC DNA]</scope>
    <source>
        <strain evidence="8 9">JCM 14735</strain>
    </source>
</reference>
<evidence type="ECO:0000256" key="1">
    <source>
        <dbReference type="ARBA" id="ARBA00004127"/>
    </source>
</evidence>
<keyword evidence="4 6" id="KW-0472">Membrane</keyword>
<feature type="compositionally biased region" description="Basic and acidic residues" evidence="5">
    <location>
        <begin position="1"/>
        <end position="17"/>
    </location>
</feature>
<gene>
    <name evidence="8" type="ORF">GCM10009767_20500</name>
</gene>
<dbReference type="Proteomes" id="UP001501204">
    <property type="component" value="Unassembled WGS sequence"/>
</dbReference>
<organism evidence="8 9">
    <name type="scientific">Kocuria aegyptia</name>
    <dbReference type="NCBI Taxonomy" id="330943"/>
    <lineage>
        <taxon>Bacteria</taxon>
        <taxon>Bacillati</taxon>
        <taxon>Actinomycetota</taxon>
        <taxon>Actinomycetes</taxon>
        <taxon>Micrococcales</taxon>
        <taxon>Micrococcaceae</taxon>
        <taxon>Kocuria</taxon>
    </lineage>
</organism>
<proteinExistence type="predicted"/>
<comment type="subcellular location">
    <subcellularLocation>
        <location evidence="1">Endomembrane system</location>
        <topology evidence="1">Multi-pass membrane protein</topology>
    </subcellularLocation>
</comment>
<dbReference type="RefSeq" id="WP_344122187.1">
    <property type="nucleotide sequence ID" value="NZ_BAAAOA010000020.1"/>
</dbReference>
<evidence type="ECO:0000313" key="9">
    <source>
        <dbReference type="Proteomes" id="UP001501204"/>
    </source>
</evidence>
<feature type="domain" description="DUF202" evidence="7">
    <location>
        <begin position="16"/>
        <end position="78"/>
    </location>
</feature>
<keyword evidence="9" id="KW-1185">Reference proteome</keyword>
<feature type="transmembrane region" description="Helical" evidence="6">
    <location>
        <begin position="52"/>
        <end position="70"/>
    </location>
</feature>
<evidence type="ECO:0000256" key="3">
    <source>
        <dbReference type="ARBA" id="ARBA00022989"/>
    </source>
</evidence>
<feature type="region of interest" description="Disordered" evidence="5">
    <location>
        <begin position="1"/>
        <end position="20"/>
    </location>
</feature>
<feature type="transmembrane region" description="Helical" evidence="6">
    <location>
        <begin position="91"/>
        <end position="115"/>
    </location>
</feature>
<evidence type="ECO:0000256" key="5">
    <source>
        <dbReference type="SAM" id="MobiDB-lite"/>
    </source>
</evidence>
<accession>A0ABN2KP02</accession>
<evidence type="ECO:0000313" key="8">
    <source>
        <dbReference type="EMBL" id="GAA1761359.1"/>
    </source>
</evidence>
<keyword evidence="2 6" id="KW-0812">Transmembrane</keyword>
<evidence type="ECO:0000256" key="2">
    <source>
        <dbReference type="ARBA" id="ARBA00022692"/>
    </source>
</evidence>